<dbReference type="SUPFAM" id="SSF56112">
    <property type="entry name" value="Protein kinase-like (PK-like)"/>
    <property type="match status" value="1"/>
</dbReference>
<organism evidence="1 2">
    <name type="scientific">Alteribacillus persepolensis</name>
    <dbReference type="NCBI Taxonomy" id="568899"/>
    <lineage>
        <taxon>Bacteria</taxon>
        <taxon>Bacillati</taxon>
        <taxon>Bacillota</taxon>
        <taxon>Bacilli</taxon>
        <taxon>Bacillales</taxon>
        <taxon>Bacillaceae</taxon>
        <taxon>Alteribacillus</taxon>
    </lineage>
</organism>
<dbReference type="RefSeq" id="WP_091271583.1">
    <property type="nucleotide sequence ID" value="NZ_FNDK01000003.1"/>
</dbReference>
<dbReference type="InterPro" id="IPR052396">
    <property type="entry name" value="Meiotic_Drive_Suppr_Kinase"/>
</dbReference>
<keyword evidence="2" id="KW-1185">Reference proteome</keyword>
<proteinExistence type="predicted"/>
<dbReference type="Proteomes" id="UP000199163">
    <property type="component" value="Unassembled WGS sequence"/>
</dbReference>
<dbReference type="InterPro" id="IPR011009">
    <property type="entry name" value="Kinase-like_dom_sf"/>
</dbReference>
<name>A0A1G8AU07_9BACI</name>
<dbReference type="PANTHER" id="PTHR37171">
    <property type="entry name" value="SERINE/THREONINE-PROTEIN KINASE YRZF-RELATED"/>
    <property type="match status" value="1"/>
</dbReference>
<evidence type="ECO:0000313" key="1">
    <source>
        <dbReference type="EMBL" id="SDH24448.1"/>
    </source>
</evidence>
<dbReference type="AlphaFoldDB" id="A0A1G8AU07"/>
<dbReference type="EMBL" id="FNDK01000003">
    <property type="protein sequence ID" value="SDH24448.1"/>
    <property type="molecule type" value="Genomic_DNA"/>
</dbReference>
<sequence>MEYEWKQAAKTLDSITVTSQENNEPVIVEGQTDDLRCVGVGTDAAVFQSIQAPAYAFKLFARDKQLKIKTEAEVYQSLGPSSYFPDFYGAEERCLVLSYEDGTTFYDCLLQGIPIPEQAVKDIEHARCYVKQRGLNPRDIHLRNMLLQHGRGKLIDVSEYALPGNDYRFEHLKQAYDEYYPLIKGRPVPFWLAEVVRKWYNQRSDHFSSYDEFLQKVKKLFLFKKEHTR</sequence>
<dbReference type="STRING" id="568899.SAMN05192534_10318"/>
<accession>A0A1G8AU07</accession>
<dbReference type="OrthoDB" id="529320at2"/>
<evidence type="ECO:0008006" key="3">
    <source>
        <dbReference type="Google" id="ProtNLM"/>
    </source>
</evidence>
<reference evidence="1 2" key="1">
    <citation type="submission" date="2016-10" db="EMBL/GenBank/DDBJ databases">
        <authorList>
            <person name="de Groot N.N."/>
        </authorList>
    </citation>
    <scope>NUCLEOTIDE SEQUENCE [LARGE SCALE GENOMIC DNA]</scope>
    <source>
        <strain evidence="1 2">DSM 21632</strain>
    </source>
</reference>
<dbReference type="PANTHER" id="PTHR37171:SF1">
    <property type="entry name" value="SERINE_THREONINE-PROTEIN KINASE YRZF-RELATED"/>
    <property type="match status" value="1"/>
</dbReference>
<evidence type="ECO:0000313" key="2">
    <source>
        <dbReference type="Proteomes" id="UP000199163"/>
    </source>
</evidence>
<gene>
    <name evidence="1" type="ORF">SAMN05192534_10318</name>
</gene>
<protein>
    <recommendedName>
        <fullName evidence="3">Serine/threonine protein kinase</fullName>
    </recommendedName>
</protein>